<evidence type="ECO:0000259" key="1">
    <source>
        <dbReference type="PROSITE" id="PS50234"/>
    </source>
</evidence>
<accession>A0A2I0T0Z4</accession>
<keyword evidence="2" id="KW-0176">Collagen</keyword>
<dbReference type="GO" id="GO:0005581">
    <property type="term" value="C:collagen trimer"/>
    <property type="evidence" value="ECO:0007669"/>
    <property type="project" value="UniProtKB-KW"/>
</dbReference>
<keyword evidence="3" id="KW-1185">Reference proteome</keyword>
<gene>
    <name evidence="2" type="ORF">llap_22225</name>
</gene>
<dbReference type="SUPFAM" id="SSF53300">
    <property type="entry name" value="vWA-like"/>
    <property type="match status" value="1"/>
</dbReference>
<dbReference type="InterPro" id="IPR002035">
    <property type="entry name" value="VWF_A"/>
</dbReference>
<reference evidence="3" key="1">
    <citation type="submission" date="2017-11" db="EMBL/GenBank/DDBJ databases">
        <authorList>
            <person name="Lima N.C."/>
            <person name="Parody-Merino A.M."/>
            <person name="Battley P.F."/>
            <person name="Fidler A.E."/>
            <person name="Prosdocimi F."/>
        </authorList>
    </citation>
    <scope>NUCLEOTIDE SEQUENCE [LARGE SCALE GENOMIC DNA]</scope>
</reference>
<dbReference type="AlphaFoldDB" id="A0A2I0T0Z4"/>
<evidence type="ECO:0000313" key="2">
    <source>
        <dbReference type="EMBL" id="PKU27471.1"/>
    </source>
</evidence>
<evidence type="ECO:0000313" key="3">
    <source>
        <dbReference type="Proteomes" id="UP000233556"/>
    </source>
</evidence>
<dbReference type="OrthoDB" id="196393at2759"/>
<reference evidence="3" key="2">
    <citation type="submission" date="2017-12" db="EMBL/GenBank/DDBJ databases">
        <title>Genome sequence of the Bar-tailed Godwit (Limosa lapponica baueri).</title>
        <authorList>
            <person name="Lima N.C.B."/>
            <person name="Parody-Merino A.M."/>
            <person name="Battley P.F."/>
            <person name="Fidler A.E."/>
            <person name="Prosdocimi F."/>
        </authorList>
    </citation>
    <scope>NUCLEOTIDE SEQUENCE [LARGE SCALE GENOMIC DNA]</scope>
</reference>
<dbReference type="PANTHER" id="PTHR24020:SF87">
    <property type="entry name" value="COLLAGEN ALPHA-1(VI) CHAIN-LIKE"/>
    <property type="match status" value="1"/>
</dbReference>
<proteinExistence type="predicted"/>
<dbReference type="EMBL" id="KZ526846">
    <property type="protein sequence ID" value="PKU27471.1"/>
    <property type="molecule type" value="Genomic_DNA"/>
</dbReference>
<protein>
    <submittedName>
        <fullName evidence="2">Collagen alpha-1 chain</fullName>
    </submittedName>
</protein>
<dbReference type="InterPro" id="IPR036465">
    <property type="entry name" value="vWFA_dom_sf"/>
</dbReference>
<name>A0A2I0T0Z4_LIMLA</name>
<dbReference type="InterPro" id="IPR050525">
    <property type="entry name" value="ECM_Assembly_Org"/>
</dbReference>
<dbReference type="Pfam" id="PF00092">
    <property type="entry name" value="VWA"/>
    <property type="match status" value="1"/>
</dbReference>
<dbReference type="PROSITE" id="PS50234">
    <property type="entry name" value="VWFA"/>
    <property type="match status" value="1"/>
</dbReference>
<feature type="domain" description="VWFA" evidence="1">
    <location>
        <begin position="1"/>
        <end position="102"/>
    </location>
</feature>
<dbReference type="PANTHER" id="PTHR24020">
    <property type="entry name" value="COLLAGEN ALPHA"/>
    <property type="match status" value="1"/>
</dbReference>
<dbReference type="Gene3D" id="3.40.50.410">
    <property type="entry name" value="von Willebrand factor, type A domain"/>
    <property type="match status" value="1"/>
</dbReference>
<organism evidence="2 3">
    <name type="scientific">Limosa lapponica baueri</name>
    <dbReference type="NCBI Taxonomy" id="1758121"/>
    <lineage>
        <taxon>Eukaryota</taxon>
        <taxon>Metazoa</taxon>
        <taxon>Chordata</taxon>
        <taxon>Craniata</taxon>
        <taxon>Vertebrata</taxon>
        <taxon>Euteleostomi</taxon>
        <taxon>Archelosauria</taxon>
        <taxon>Archosauria</taxon>
        <taxon>Dinosauria</taxon>
        <taxon>Saurischia</taxon>
        <taxon>Theropoda</taxon>
        <taxon>Coelurosauria</taxon>
        <taxon>Aves</taxon>
        <taxon>Neognathae</taxon>
        <taxon>Neoaves</taxon>
        <taxon>Charadriiformes</taxon>
        <taxon>Scolopacidae</taxon>
        <taxon>Limosa</taxon>
    </lineage>
</organism>
<dbReference type="Proteomes" id="UP000233556">
    <property type="component" value="Unassembled WGS sequence"/>
</dbReference>
<sequence length="141" mass="14423">MPPSPSLGAAITFARTYLLSPGAGRRPGVPAVLVVLADGPSGDDAIAAARDIKAGGVQVLAVSLEGADREQLRRVVTSEDPRYIYQDGGALAELEGELTDDLCTIISIRGEKGDRGEAVSALASHPWLVAQGGGAAYPKAS</sequence>